<reference evidence="10" key="1">
    <citation type="journal article" date="2023" name="Comput. Struct. Biotechnol. J.">
        <title>Discovery of a novel marine Bacteroidetes with a rich repertoire of carbohydrate-active enzymes.</title>
        <authorList>
            <person name="Chen B."/>
            <person name="Liu G."/>
            <person name="Chen Q."/>
            <person name="Wang H."/>
            <person name="Liu L."/>
            <person name="Tang K."/>
        </authorList>
    </citation>
    <scope>NUCLEOTIDE SEQUENCE</scope>
    <source>
        <strain evidence="10">TK19036</strain>
    </source>
</reference>
<keyword evidence="4" id="KW-0119">Carbohydrate metabolism</keyword>
<dbReference type="GO" id="GO:0004553">
    <property type="term" value="F:hydrolase activity, hydrolyzing O-glycosyl compounds"/>
    <property type="evidence" value="ECO:0007669"/>
    <property type="project" value="InterPro"/>
</dbReference>
<dbReference type="InterPro" id="IPR006710">
    <property type="entry name" value="Glyco_hydro_43"/>
</dbReference>
<dbReference type="GO" id="GO:0045493">
    <property type="term" value="P:xylan catabolic process"/>
    <property type="evidence" value="ECO:0007669"/>
    <property type="project" value="UniProtKB-KW"/>
</dbReference>
<evidence type="ECO:0000256" key="8">
    <source>
        <dbReference type="SAM" id="MobiDB-lite"/>
    </source>
</evidence>
<evidence type="ECO:0000256" key="9">
    <source>
        <dbReference type="SAM" id="SignalP"/>
    </source>
</evidence>
<evidence type="ECO:0000256" key="1">
    <source>
        <dbReference type="ARBA" id="ARBA00009865"/>
    </source>
</evidence>
<reference evidence="10" key="2">
    <citation type="journal article" date="2024" name="Antonie Van Leeuwenhoek">
        <title>Roseihalotalea indica gen. nov., sp. nov., a halophilic Bacteroidetes from mesopelagic Southwest Indian Ocean with higher carbohydrate metabolic potential.</title>
        <authorList>
            <person name="Chen B."/>
            <person name="Zhang M."/>
            <person name="Lin D."/>
            <person name="Ye J."/>
            <person name="Tang K."/>
        </authorList>
    </citation>
    <scope>NUCLEOTIDE SEQUENCE</scope>
    <source>
        <strain evidence="10">TK19036</strain>
    </source>
</reference>
<dbReference type="PANTHER" id="PTHR43772">
    <property type="entry name" value="ENDO-1,4-BETA-XYLANASE"/>
    <property type="match status" value="1"/>
</dbReference>
<evidence type="ECO:0000256" key="3">
    <source>
        <dbReference type="ARBA" id="ARBA00022801"/>
    </source>
</evidence>
<dbReference type="AlphaFoldDB" id="A0AA49JIC0"/>
<evidence type="ECO:0000256" key="5">
    <source>
        <dbReference type="ARBA" id="ARBA00023295"/>
    </source>
</evidence>
<dbReference type="Pfam" id="PF04616">
    <property type="entry name" value="Glyco_hydro_43"/>
    <property type="match status" value="1"/>
</dbReference>
<feature type="site" description="Important for catalytic activity, responsible for pKa modulation of the active site Glu and correct orientation of both the proton donor and substrate" evidence="6">
    <location>
        <position position="177"/>
    </location>
</feature>
<keyword evidence="2" id="KW-0858">Xylan degradation</keyword>
<dbReference type="EMBL" id="CP120682">
    <property type="protein sequence ID" value="WKN34272.1"/>
    <property type="molecule type" value="Genomic_DNA"/>
</dbReference>
<gene>
    <name evidence="10" type="ORF">K4G66_17990</name>
</gene>
<proteinExistence type="inferred from homology"/>
<keyword evidence="3 7" id="KW-0378">Hydrolase</keyword>
<organism evidence="10">
    <name type="scientific">Roseihalotalea indica</name>
    <dbReference type="NCBI Taxonomy" id="2867963"/>
    <lineage>
        <taxon>Bacteria</taxon>
        <taxon>Pseudomonadati</taxon>
        <taxon>Bacteroidota</taxon>
        <taxon>Cytophagia</taxon>
        <taxon>Cytophagales</taxon>
        <taxon>Catalimonadaceae</taxon>
        <taxon>Roseihalotalea</taxon>
    </lineage>
</organism>
<dbReference type="SUPFAM" id="SSF75005">
    <property type="entry name" value="Arabinanase/levansucrase/invertase"/>
    <property type="match status" value="1"/>
</dbReference>
<dbReference type="CDD" id="cd18827">
    <property type="entry name" value="GH43_XlnD-like"/>
    <property type="match status" value="1"/>
</dbReference>
<dbReference type="PANTHER" id="PTHR43772:SF2">
    <property type="entry name" value="PUTATIVE (AFU_ORTHOLOGUE AFUA_2G04480)-RELATED"/>
    <property type="match status" value="1"/>
</dbReference>
<evidence type="ECO:0000256" key="2">
    <source>
        <dbReference type="ARBA" id="ARBA00022651"/>
    </source>
</evidence>
<dbReference type="PROSITE" id="PS51257">
    <property type="entry name" value="PROKAR_LIPOPROTEIN"/>
    <property type="match status" value="1"/>
</dbReference>
<evidence type="ECO:0000313" key="10">
    <source>
        <dbReference type="EMBL" id="WKN34272.1"/>
    </source>
</evidence>
<dbReference type="Gene3D" id="2.115.10.20">
    <property type="entry name" value="Glycosyl hydrolase domain, family 43"/>
    <property type="match status" value="1"/>
</dbReference>
<dbReference type="InterPro" id="IPR023296">
    <property type="entry name" value="Glyco_hydro_beta-prop_sf"/>
</dbReference>
<protein>
    <submittedName>
        <fullName evidence="10">Glycoside hydrolase family 43 protein</fullName>
    </submittedName>
</protein>
<feature type="chain" id="PRO_5041384546" evidence="9">
    <location>
        <begin position="20"/>
        <end position="351"/>
    </location>
</feature>
<accession>A0AA49JIC0</accession>
<feature type="region of interest" description="Disordered" evidence="8">
    <location>
        <begin position="21"/>
        <end position="40"/>
    </location>
</feature>
<comment type="similarity">
    <text evidence="1 7">Belongs to the glycosyl hydrolase 43 family.</text>
</comment>
<sequence>MLKPLLISCIMLLTLAACSSSSDNTTETQDEATPEAAGNPIMEGWYADPEGIVFGDEYWIYPTYSAAFTDQVFMDAFSSKDLVHWEKHERIIDTTIITWAKQAMWAPAAIEKDGKYYLFFGANDVQRPGGPMWDENNTLNHSGGIGVAVADNPGGPFKDYLGEPLISDFYNDAQPIDQFVFKDTDGTYYMIYGGWSHCNMGQLNDDFTGFVPWEDGELFHEITPEGYVEGPFMFKRNDKYYFMWSEGGWGNDSYKVAYAMADKATGPFQRIGTILESDTTVATGAGHNSALHTPGTDDWYMVYHRRPIPNEGRDHRVTCIDRLYFNEDGTIKPVKMTFEGVKANPISLAAN</sequence>
<name>A0AA49JIC0_9BACT</name>
<keyword evidence="5 7" id="KW-0326">Glycosidase</keyword>
<dbReference type="InterPro" id="IPR052176">
    <property type="entry name" value="Glycosyl_Hydrlase_43_Enz"/>
</dbReference>
<evidence type="ECO:0000256" key="4">
    <source>
        <dbReference type="ARBA" id="ARBA00023277"/>
    </source>
</evidence>
<evidence type="ECO:0000256" key="7">
    <source>
        <dbReference type="RuleBase" id="RU361187"/>
    </source>
</evidence>
<feature type="signal peptide" evidence="9">
    <location>
        <begin position="1"/>
        <end position="19"/>
    </location>
</feature>
<keyword evidence="9" id="KW-0732">Signal</keyword>
<keyword evidence="2" id="KW-0624">Polysaccharide degradation</keyword>
<evidence type="ECO:0000256" key="6">
    <source>
        <dbReference type="PIRSR" id="PIRSR606710-2"/>
    </source>
</evidence>